<keyword evidence="2" id="KW-0731">Sigma factor</keyword>
<organism evidence="5 6">
    <name type="scientific">Grimontia celer</name>
    <dbReference type="NCBI Taxonomy" id="1796497"/>
    <lineage>
        <taxon>Bacteria</taxon>
        <taxon>Pseudomonadati</taxon>
        <taxon>Pseudomonadota</taxon>
        <taxon>Gammaproteobacteria</taxon>
        <taxon>Vibrionales</taxon>
        <taxon>Vibrionaceae</taxon>
        <taxon>Grimontia</taxon>
    </lineage>
</organism>
<dbReference type="Proteomes" id="UP000071641">
    <property type="component" value="Unassembled WGS sequence"/>
</dbReference>
<evidence type="ECO:0000256" key="2">
    <source>
        <dbReference type="ARBA" id="ARBA00023082"/>
    </source>
</evidence>
<dbReference type="GO" id="GO:0016987">
    <property type="term" value="F:sigma factor activity"/>
    <property type="evidence" value="ECO:0007669"/>
    <property type="project" value="UniProtKB-KW"/>
</dbReference>
<dbReference type="EMBL" id="FIZX01000002">
    <property type="protein sequence ID" value="CZF82630.1"/>
    <property type="molecule type" value="Genomic_DNA"/>
</dbReference>
<keyword evidence="6" id="KW-1185">Reference proteome</keyword>
<reference evidence="6" key="1">
    <citation type="submission" date="2016-02" db="EMBL/GenBank/DDBJ databases">
        <authorList>
            <person name="Rodrigo-Torres Lidia"/>
            <person name="Arahal R.David."/>
        </authorList>
    </citation>
    <scope>NUCLEOTIDE SEQUENCE [LARGE SCALE GENOMIC DNA]</scope>
    <source>
        <strain evidence="6">CECT 9029</strain>
    </source>
</reference>
<protein>
    <submittedName>
        <fullName evidence="5">RNA polymerase sigma factor FliA</fullName>
    </submittedName>
</protein>
<dbReference type="AlphaFoldDB" id="A0A128F818"/>
<dbReference type="GO" id="GO:0006352">
    <property type="term" value="P:DNA-templated transcription initiation"/>
    <property type="evidence" value="ECO:0007669"/>
    <property type="project" value="InterPro"/>
</dbReference>
<dbReference type="SUPFAM" id="SSF88946">
    <property type="entry name" value="Sigma2 domain of RNA polymerase sigma factors"/>
    <property type="match status" value="1"/>
</dbReference>
<gene>
    <name evidence="5" type="primary">fliA_2</name>
    <name evidence="5" type="ORF">GCE9029_03348</name>
</gene>
<accession>A0A128F818</accession>
<keyword evidence="3" id="KW-0238">DNA-binding</keyword>
<proteinExistence type="predicted"/>
<dbReference type="STRING" id="1796497.GCE9029_03348"/>
<dbReference type="InterPro" id="IPR014284">
    <property type="entry name" value="RNA_pol_sigma-70_dom"/>
</dbReference>
<dbReference type="NCBIfam" id="TIGR02937">
    <property type="entry name" value="sigma70-ECF"/>
    <property type="match status" value="1"/>
</dbReference>
<dbReference type="InterPro" id="IPR013325">
    <property type="entry name" value="RNA_pol_sigma_r2"/>
</dbReference>
<dbReference type="SUPFAM" id="SSF88659">
    <property type="entry name" value="Sigma3 and sigma4 domains of RNA polymerase sigma factors"/>
    <property type="match status" value="1"/>
</dbReference>
<evidence type="ECO:0000256" key="3">
    <source>
        <dbReference type="ARBA" id="ARBA00023125"/>
    </source>
</evidence>
<dbReference type="GO" id="GO:0003677">
    <property type="term" value="F:DNA binding"/>
    <property type="evidence" value="ECO:0007669"/>
    <property type="project" value="UniProtKB-KW"/>
</dbReference>
<dbReference type="RefSeq" id="WP_157487823.1">
    <property type="nucleotide sequence ID" value="NZ_FIZX01000002.1"/>
</dbReference>
<name>A0A128F818_9GAMM</name>
<evidence type="ECO:0000313" key="5">
    <source>
        <dbReference type="EMBL" id="CZF82630.1"/>
    </source>
</evidence>
<evidence type="ECO:0000256" key="4">
    <source>
        <dbReference type="ARBA" id="ARBA00023163"/>
    </source>
</evidence>
<dbReference type="Gene3D" id="1.20.140.160">
    <property type="match status" value="1"/>
</dbReference>
<evidence type="ECO:0000256" key="1">
    <source>
        <dbReference type="ARBA" id="ARBA00023015"/>
    </source>
</evidence>
<dbReference type="InterPro" id="IPR013324">
    <property type="entry name" value="RNA_pol_sigma_r3/r4-like"/>
</dbReference>
<dbReference type="PANTHER" id="PTHR30385">
    <property type="entry name" value="SIGMA FACTOR F FLAGELLAR"/>
    <property type="match status" value="1"/>
</dbReference>
<keyword evidence="1" id="KW-0805">Transcription regulation</keyword>
<keyword evidence="4" id="KW-0804">Transcription</keyword>
<dbReference type="OrthoDB" id="9799825at2"/>
<evidence type="ECO:0000313" key="6">
    <source>
        <dbReference type="Proteomes" id="UP000071641"/>
    </source>
</evidence>
<dbReference type="PANTHER" id="PTHR30385:SF7">
    <property type="entry name" value="RNA POLYMERASE SIGMA FACTOR FLIA"/>
    <property type="match status" value="1"/>
</dbReference>
<sequence length="191" mass="22158">MKDRTYSSLVLDMLPWCEVIAKGFVRKHYYNKENEYGDYVNSAVVGLYDAYRNYDEKKGQVQPYCFRYMYLEMNRILIHSNAYQSRKLSMAHSGYAMDEYLSLNYPDSSIYSSIDGSVQRSYEFSDLIAAQNLIVSLCVDRKKVMVDHYFRDIKIKDIASSMGRDPSRISQIHQLAISELKNKASGKDKNG</sequence>